<comment type="cofactor">
    <cofactor evidence="1 6">
        <name>FAD</name>
        <dbReference type="ChEBI" id="CHEBI:57692"/>
    </cofactor>
</comment>
<evidence type="ECO:0000256" key="3">
    <source>
        <dbReference type="ARBA" id="ARBA00022630"/>
    </source>
</evidence>
<feature type="domain" description="Acyl-CoA dehydrogenase/oxidase C-terminal" evidence="7">
    <location>
        <begin position="235"/>
        <end position="394"/>
    </location>
</feature>
<dbReference type="InterPro" id="IPR013786">
    <property type="entry name" value="AcylCoA_DH/ox_N"/>
</dbReference>
<gene>
    <name evidence="10" type="ORF">F9K24_21765</name>
</gene>
<proteinExistence type="inferred from homology"/>
<dbReference type="FunFam" id="1.20.140.10:FF:000001">
    <property type="entry name" value="Acyl-CoA dehydrogenase"/>
    <property type="match status" value="1"/>
</dbReference>
<dbReference type="PROSITE" id="PS00073">
    <property type="entry name" value="ACYL_COA_DH_2"/>
    <property type="match status" value="1"/>
</dbReference>
<comment type="caution">
    <text evidence="10">The sequence shown here is derived from an EMBL/GenBank/DDBJ whole genome shotgun (WGS) entry which is preliminary data.</text>
</comment>
<evidence type="ECO:0000256" key="5">
    <source>
        <dbReference type="ARBA" id="ARBA00023002"/>
    </source>
</evidence>
<evidence type="ECO:0000313" key="11">
    <source>
        <dbReference type="Proteomes" id="UP000460298"/>
    </source>
</evidence>
<dbReference type="Gene3D" id="1.10.540.10">
    <property type="entry name" value="Acyl-CoA dehydrogenase/oxidase, N-terminal domain"/>
    <property type="match status" value="1"/>
</dbReference>
<dbReference type="PANTHER" id="PTHR43884:SF12">
    <property type="entry name" value="ISOVALERYL-COA DEHYDROGENASE, MITOCHONDRIAL-RELATED"/>
    <property type="match status" value="1"/>
</dbReference>
<comment type="similarity">
    <text evidence="2 6">Belongs to the acyl-CoA dehydrogenase family.</text>
</comment>
<dbReference type="InterPro" id="IPR006089">
    <property type="entry name" value="Acyl-CoA_DH_CS"/>
</dbReference>
<evidence type="ECO:0000259" key="9">
    <source>
        <dbReference type="Pfam" id="PF02771"/>
    </source>
</evidence>
<dbReference type="InterPro" id="IPR036250">
    <property type="entry name" value="AcylCo_DH-like_C"/>
</dbReference>
<name>A0A833LUR4_9LEPT</name>
<dbReference type="GO" id="GO:0050660">
    <property type="term" value="F:flavin adenine dinucleotide binding"/>
    <property type="evidence" value="ECO:0007669"/>
    <property type="project" value="InterPro"/>
</dbReference>
<dbReference type="SUPFAM" id="SSF47203">
    <property type="entry name" value="Acyl-CoA dehydrogenase C-terminal domain-like"/>
    <property type="match status" value="1"/>
</dbReference>
<evidence type="ECO:0000259" key="7">
    <source>
        <dbReference type="Pfam" id="PF00441"/>
    </source>
</evidence>
<keyword evidence="3 6" id="KW-0285">Flavoprotein</keyword>
<dbReference type="InterPro" id="IPR046373">
    <property type="entry name" value="Acyl-CoA_Oxase/DH_mid-dom_sf"/>
</dbReference>
<reference evidence="10 11" key="1">
    <citation type="submission" date="2019-10" db="EMBL/GenBank/DDBJ databases">
        <title>Extracellular Electron Transfer in a Candidatus Methanoperedens spp. Enrichment Culture.</title>
        <authorList>
            <person name="Berger S."/>
            <person name="Rangel Shaw D."/>
            <person name="Berben T."/>
            <person name="In 'T Zandt M."/>
            <person name="Frank J."/>
            <person name="Reimann J."/>
            <person name="Jetten M.S.M."/>
            <person name="Welte C.U."/>
        </authorList>
    </citation>
    <scope>NUCLEOTIDE SEQUENCE [LARGE SCALE GENOMIC DNA]</scope>
    <source>
        <strain evidence="10">SB12</strain>
    </source>
</reference>
<dbReference type="Pfam" id="PF00441">
    <property type="entry name" value="Acyl-CoA_dh_1"/>
    <property type="match status" value="1"/>
</dbReference>
<sequence length="400" mass="43725">MQTLTETLDYELDEGQRDFLASFRRFLEAEIEPSVLDIEKTGIPRSHFAALGRFGYNGLLHEERFGGSNADHVTTMLAEIELAAVCGSTFFSVGASAGLYGIPLRFHGTEAQKERLLPALIKGELIGCLSVTEPQAGSDVQAIESAAVNHNGTILLKGRKTYITNAPMADRSLVLARYHDGNRDRGLTLFDVDLNAEGVHRSRPFEKMGLRGSKTGELTFDDVSLTEDSIVGTPGRGFLAVMQVFDVERLSMAAYATGVMRSCLEDSLAFSRSRKAFGKPLYKHQSVAFMLADMKTELDATMLYLLETAYLFDRAGGKSRLIHNGAVVDLSARASALKIQASEAGRKVANLAVQIHGGAGYMEEYRVCRLYRDVRLAEIGGGTTEIQKQIVARAEAKRVS</sequence>
<dbReference type="InterPro" id="IPR037069">
    <property type="entry name" value="AcylCoA_DH/ox_N_sf"/>
</dbReference>
<dbReference type="EMBL" id="WBUI01000047">
    <property type="protein sequence ID" value="KAB2928619.1"/>
    <property type="molecule type" value="Genomic_DNA"/>
</dbReference>
<dbReference type="Pfam" id="PF02770">
    <property type="entry name" value="Acyl-CoA_dh_M"/>
    <property type="match status" value="1"/>
</dbReference>
<evidence type="ECO:0000256" key="1">
    <source>
        <dbReference type="ARBA" id="ARBA00001974"/>
    </source>
</evidence>
<dbReference type="InterPro" id="IPR006091">
    <property type="entry name" value="Acyl-CoA_Oxase/DH_mid-dom"/>
</dbReference>
<dbReference type="Gene3D" id="1.20.140.10">
    <property type="entry name" value="Butyryl-CoA Dehydrogenase, subunit A, domain 3"/>
    <property type="match status" value="1"/>
</dbReference>
<keyword evidence="5 6" id="KW-0560">Oxidoreductase</keyword>
<dbReference type="GO" id="GO:0003995">
    <property type="term" value="F:acyl-CoA dehydrogenase activity"/>
    <property type="evidence" value="ECO:0007669"/>
    <property type="project" value="InterPro"/>
</dbReference>
<evidence type="ECO:0000256" key="4">
    <source>
        <dbReference type="ARBA" id="ARBA00022827"/>
    </source>
</evidence>
<dbReference type="Gene3D" id="2.40.110.10">
    <property type="entry name" value="Butyryl-CoA Dehydrogenase, subunit A, domain 2"/>
    <property type="match status" value="1"/>
</dbReference>
<dbReference type="Pfam" id="PF02771">
    <property type="entry name" value="Acyl-CoA_dh_N"/>
    <property type="match status" value="1"/>
</dbReference>
<dbReference type="PANTHER" id="PTHR43884">
    <property type="entry name" value="ACYL-COA DEHYDROGENASE"/>
    <property type="match status" value="1"/>
</dbReference>
<protein>
    <submittedName>
        <fullName evidence="10">Acyl-CoA dehydrogenase</fullName>
    </submittedName>
</protein>
<evidence type="ECO:0000256" key="6">
    <source>
        <dbReference type="RuleBase" id="RU362125"/>
    </source>
</evidence>
<dbReference type="AlphaFoldDB" id="A0A833LUR4"/>
<evidence type="ECO:0000256" key="2">
    <source>
        <dbReference type="ARBA" id="ARBA00009347"/>
    </source>
</evidence>
<dbReference type="Proteomes" id="UP000460298">
    <property type="component" value="Unassembled WGS sequence"/>
</dbReference>
<accession>A0A833LUR4</accession>
<feature type="domain" description="Acyl-CoA dehydrogenase/oxidase N-terminal" evidence="9">
    <location>
        <begin position="14"/>
        <end position="124"/>
    </location>
</feature>
<feature type="domain" description="Acyl-CoA oxidase/dehydrogenase middle" evidence="8">
    <location>
        <begin position="128"/>
        <end position="223"/>
    </location>
</feature>
<dbReference type="InterPro" id="IPR009075">
    <property type="entry name" value="AcylCo_DH/oxidase_C"/>
</dbReference>
<dbReference type="SUPFAM" id="SSF56645">
    <property type="entry name" value="Acyl-CoA dehydrogenase NM domain-like"/>
    <property type="match status" value="1"/>
</dbReference>
<evidence type="ECO:0000313" key="10">
    <source>
        <dbReference type="EMBL" id="KAB2928619.1"/>
    </source>
</evidence>
<organism evidence="10 11">
    <name type="scientific">Leptonema illini</name>
    <dbReference type="NCBI Taxonomy" id="183"/>
    <lineage>
        <taxon>Bacteria</taxon>
        <taxon>Pseudomonadati</taxon>
        <taxon>Spirochaetota</taxon>
        <taxon>Spirochaetia</taxon>
        <taxon>Leptospirales</taxon>
        <taxon>Leptospiraceae</taxon>
        <taxon>Leptonema</taxon>
    </lineage>
</organism>
<dbReference type="InterPro" id="IPR009100">
    <property type="entry name" value="AcylCoA_DH/oxidase_NM_dom_sf"/>
</dbReference>
<keyword evidence="4 6" id="KW-0274">FAD</keyword>
<evidence type="ECO:0000259" key="8">
    <source>
        <dbReference type="Pfam" id="PF02770"/>
    </source>
</evidence>